<dbReference type="PANTHER" id="PTHR42754">
    <property type="entry name" value="ENDOGLUCANASE"/>
    <property type="match status" value="1"/>
</dbReference>
<organism evidence="2 3">
    <name type="scientific">Candidatus Yanofskybacteria bacterium RIFCSPHIGHO2_01_FULL_45_42</name>
    <dbReference type="NCBI Taxonomy" id="1802671"/>
    <lineage>
        <taxon>Bacteria</taxon>
        <taxon>Candidatus Yanofskyibacteriota</taxon>
    </lineage>
</organism>
<gene>
    <name evidence="2" type="ORF">A2750_03015</name>
</gene>
<name>A0A1F8F186_9BACT</name>
<dbReference type="InterPro" id="IPR011043">
    <property type="entry name" value="Gal_Oxase/kelch_b-propeller"/>
</dbReference>
<dbReference type="PANTHER" id="PTHR42754:SF1">
    <property type="entry name" value="LIPOPROTEIN"/>
    <property type="match status" value="1"/>
</dbReference>
<dbReference type="EMBL" id="MGJL01000033">
    <property type="protein sequence ID" value="OGN06897.1"/>
    <property type="molecule type" value="Genomic_DNA"/>
</dbReference>
<reference evidence="2 3" key="1">
    <citation type="journal article" date="2016" name="Nat. Commun.">
        <title>Thousands of microbial genomes shed light on interconnected biogeochemical processes in an aquifer system.</title>
        <authorList>
            <person name="Anantharaman K."/>
            <person name="Brown C.T."/>
            <person name="Hug L.A."/>
            <person name="Sharon I."/>
            <person name="Castelle C.J."/>
            <person name="Probst A.J."/>
            <person name="Thomas B.C."/>
            <person name="Singh A."/>
            <person name="Wilkins M.J."/>
            <person name="Karaoz U."/>
            <person name="Brodie E.L."/>
            <person name="Williams K.H."/>
            <person name="Hubbard S.S."/>
            <person name="Banfield J.F."/>
        </authorList>
    </citation>
    <scope>NUCLEOTIDE SEQUENCE [LARGE SCALE GENOMIC DNA]</scope>
</reference>
<accession>A0A1F8F186</accession>
<evidence type="ECO:0008006" key="4">
    <source>
        <dbReference type="Google" id="ProtNLM"/>
    </source>
</evidence>
<dbReference type="Proteomes" id="UP000178023">
    <property type="component" value="Unassembled WGS sequence"/>
</dbReference>
<proteinExistence type="predicted"/>
<evidence type="ECO:0000313" key="3">
    <source>
        <dbReference type="Proteomes" id="UP000178023"/>
    </source>
</evidence>
<dbReference type="AlphaFoldDB" id="A0A1F8F186"/>
<dbReference type="SUPFAM" id="SSF50965">
    <property type="entry name" value="Galactose oxidase, central domain"/>
    <property type="match status" value="1"/>
</dbReference>
<evidence type="ECO:0000256" key="1">
    <source>
        <dbReference type="SAM" id="SignalP"/>
    </source>
</evidence>
<feature type="signal peptide" evidence="1">
    <location>
        <begin position="1"/>
        <end position="26"/>
    </location>
</feature>
<protein>
    <recommendedName>
        <fullName evidence="4">Bulb-type lectin domain-containing protein</fullName>
    </recommendedName>
</protein>
<evidence type="ECO:0000313" key="2">
    <source>
        <dbReference type="EMBL" id="OGN06897.1"/>
    </source>
</evidence>
<comment type="caution">
    <text evidence="2">The sequence shown here is derived from an EMBL/GenBank/DDBJ whole genome shotgun (WGS) entry which is preliminary data.</text>
</comment>
<sequence length="460" mass="49478">MRKNNYFVAVTLVALTTFWSGIPASAANNWVRFYDTGQDDFAGGSAIIALDDGSIIVGGATVQPDAPPPTPFTDSWLMKVSPSGEIEWQRRYGAILTENEFAIAPIAKGGYMAAVRFYSYDPGQGGNVPDAWILKLDENGTPITKRIYDSGVGESVQAIASAPDGTFYMVGTFDSVYIRDFWVVKVNPADGRVFYQKKFYSLPQIPEFGMALGVLPDGSAAIGGTRSSGALTGDDIVVFRLSGQRDIHFAKAFHLAADYSSSLVVAKNSIVVAGVTTFQVTSGTAFVILNLDFDGKLRWVKKVDVICPYPPCDELNPHILATSDGGFLLAGTTNSVTTPAFDDVIIVKLDKDGWLEWAKIYGDGDNDRSKSVIEFDGGFVVVADGFSATSTSRDVMLISIDPSSPGCEIQDITSLTIVSDVAGFLQESTVTLYQENTRAKQKYFGTSETDTTAVGQQSCP</sequence>
<feature type="chain" id="PRO_5009535400" description="Bulb-type lectin domain-containing protein" evidence="1">
    <location>
        <begin position="27"/>
        <end position="460"/>
    </location>
</feature>
<keyword evidence="1" id="KW-0732">Signal</keyword>